<evidence type="ECO:0000256" key="4">
    <source>
        <dbReference type="ARBA" id="ARBA00023027"/>
    </source>
</evidence>
<dbReference type="Gene3D" id="3.40.50.1970">
    <property type="match status" value="1"/>
</dbReference>
<protein>
    <recommendedName>
        <fullName evidence="7">Glycerol dehydrogenase</fullName>
        <ecNumber evidence="6">1.1.1.6</ecNumber>
    </recommendedName>
</protein>
<evidence type="ECO:0000256" key="7">
    <source>
        <dbReference type="ARBA" id="ARBA00040132"/>
    </source>
</evidence>
<name>A0ABT2TIN8_9FIRM</name>
<evidence type="ECO:0000256" key="1">
    <source>
        <dbReference type="ARBA" id="ARBA00007358"/>
    </source>
</evidence>
<dbReference type="Gene3D" id="1.20.1090.10">
    <property type="entry name" value="Dehydroquinate synthase-like - alpha domain"/>
    <property type="match status" value="1"/>
</dbReference>
<dbReference type="InterPro" id="IPR001670">
    <property type="entry name" value="ADH_Fe/GldA"/>
</dbReference>
<evidence type="ECO:0000256" key="2">
    <source>
        <dbReference type="ARBA" id="ARBA00022723"/>
    </source>
</evidence>
<dbReference type="RefSeq" id="WP_158424805.1">
    <property type="nucleotide sequence ID" value="NZ_JAOQJQ010000002.1"/>
</dbReference>
<dbReference type="Pfam" id="PF00465">
    <property type="entry name" value="Fe-ADH"/>
    <property type="match status" value="1"/>
</dbReference>
<evidence type="ECO:0000256" key="8">
    <source>
        <dbReference type="ARBA" id="ARBA00049006"/>
    </source>
</evidence>
<comment type="catalytic activity">
    <reaction evidence="8">
        <text>glycerol + NAD(+) = dihydroxyacetone + NADH + H(+)</text>
        <dbReference type="Rhea" id="RHEA:13769"/>
        <dbReference type="ChEBI" id="CHEBI:15378"/>
        <dbReference type="ChEBI" id="CHEBI:16016"/>
        <dbReference type="ChEBI" id="CHEBI:17754"/>
        <dbReference type="ChEBI" id="CHEBI:57540"/>
        <dbReference type="ChEBI" id="CHEBI:57945"/>
        <dbReference type="EC" id="1.1.1.6"/>
    </reaction>
</comment>
<dbReference type="PROSITE" id="PS00913">
    <property type="entry name" value="ADH_IRON_1"/>
    <property type="match status" value="1"/>
</dbReference>
<gene>
    <name evidence="10" type="ORF">OCV88_06915</name>
</gene>
<dbReference type="EMBL" id="JAOQJQ010000002">
    <property type="protein sequence ID" value="MCU6762073.1"/>
    <property type="molecule type" value="Genomic_DNA"/>
</dbReference>
<dbReference type="EC" id="1.1.1.6" evidence="6"/>
<dbReference type="PIRSF" id="PIRSF000112">
    <property type="entry name" value="Glycerol_dehydrogenase"/>
    <property type="match status" value="1"/>
</dbReference>
<comment type="pathway">
    <text evidence="5">Polyol metabolism; glycerol fermentation; glycerone phosphate from glycerol (oxidative route): step 1/2.</text>
</comment>
<dbReference type="PANTHER" id="PTHR43616:SF5">
    <property type="entry name" value="GLYCEROL DEHYDROGENASE 1"/>
    <property type="match status" value="1"/>
</dbReference>
<keyword evidence="3" id="KW-0560">Oxidoreductase</keyword>
<dbReference type="PANTHER" id="PTHR43616">
    <property type="entry name" value="GLYCEROL DEHYDROGENASE"/>
    <property type="match status" value="1"/>
</dbReference>
<evidence type="ECO:0000256" key="5">
    <source>
        <dbReference type="ARBA" id="ARBA00037918"/>
    </source>
</evidence>
<reference evidence="10 11" key="1">
    <citation type="journal article" date="2021" name="ISME Commun">
        <title>Automated analysis of genomic sequences facilitates high-throughput and comprehensive description of bacteria.</title>
        <authorList>
            <person name="Hitch T.C.A."/>
        </authorList>
    </citation>
    <scope>NUCLEOTIDE SEQUENCE [LARGE SCALE GENOMIC DNA]</scope>
    <source>
        <strain evidence="10 11">Sanger_109</strain>
    </source>
</reference>
<evidence type="ECO:0000256" key="6">
    <source>
        <dbReference type="ARBA" id="ARBA00039147"/>
    </source>
</evidence>
<dbReference type="SUPFAM" id="SSF56796">
    <property type="entry name" value="Dehydroquinate synthase-like"/>
    <property type="match status" value="1"/>
</dbReference>
<evidence type="ECO:0000259" key="9">
    <source>
        <dbReference type="Pfam" id="PF00465"/>
    </source>
</evidence>
<organism evidence="10 11">
    <name type="scientific">Brotonthovivens ammoniilytica</name>
    <dbReference type="NCBI Taxonomy" id="2981725"/>
    <lineage>
        <taxon>Bacteria</taxon>
        <taxon>Bacillati</taxon>
        <taxon>Bacillota</taxon>
        <taxon>Clostridia</taxon>
        <taxon>Lachnospirales</taxon>
        <taxon>Lachnospiraceae</taxon>
        <taxon>Brotonthovivens</taxon>
    </lineage>
</organism>
<sequence length="371" mass="40744">MKNKIFLSPSKYIQGTDIIQKLPEYLNGLGNRLLLLTSEGNRKRMEKQITQMVCEKDFSVTVEIFSGECTMKEIRRLCDVCRKEKIDVIAGLGGGKVIDTAKAVSHFMKLRLAVVPTTASSDAPCSALSIVYREDGGLDQLLWLRTNPDLVLADVGVIARAPAHLLAAGMGDALATWFEMKECFSKNADNFCGGKITLAAKAIGEQCFKTIMAEGYKAYLSAKNKCITRSLEHVIEANTLLSGIGFESGGICAAHPINNGLAELEETHRYMHGEKVAFALICQLVLAGEKDETIHQVLNLFGKLGLPVTLEELGLKNITQKQLQIVARIAREDPCTHNLPIQIDEEIIIGAVLLADEIGRQYKQNVSQRDN</sequence>
<proteinExistence type="inferred from homology"/>
<feature type="domain" description="Alcohol dehydrogenase iron-type/glycerol dehydrogenase GldA" evidence="9">
    <location>
        <begin position="9"/>
        <end position="154"/>
    </location>
</feature>
<keyword evidence="4" id="KW-0520">NAD</keyword>
<evidence type="ECO:0000313" key="11">
    <source>
        <dbReference type="Proteomes" id="UP001652442"/>
    </source>
</evidence>
<dbReference type="Proteomes" id="UP001652442">
    <property type="component" value="Unassembled WGS sequence"/>
</dbReference>
<evidence type="ECO:0000313" key="10">
    <source>
        <dbReference type="EMBL" id="MCU6762073.1"/>
    </source>
</evidence>
<comment type="similarity">
    <text evidence="1">Belongs to the iron-containing alcohol dehydrogenase family.</text>
</comment>
<dbReference type="NCBIfam" id="NF006941">
    <property type="entry name" value="PRK09423.1"/>
    <property type="match status" value="1"/>
</dbReference>
<dbReference type="CDD" id="cd08170">
    <property type="entry name" value="GlyDH"/>
    <property type="match status" value="1"/>
</dbReference>
<keyword evidence="2" id="KW-0479">Metal-binding</keyword>
<evidence type="ECO:0000256" key="3">
    <source>
        <dbReference type="ARBA" id="ARBA00023002"/>
    </source>
</evidence>
<comment type="caution">
    <text evidence="10">The sequence shown here is derived from an EMBL/GenBank/DDBJ whole genome shotgun (WGS) entry which is preliminary data.</text>
</comment>
<dbReference type="InterPro" id="IPR016205">
    <property type="entry name" value="Glycerol_DH"/>
</dbReference>
<keyword evidence="11" id="KW-1185">Reference proteome</keyword>
<dbReference type="InterPro" id="IPR018211">
    <property type="entry name" value="ADH_Fe_CS"/>
</dbReference>
<accession>A0ABT2TIN8</accession>